<organism evidence="4 5">
    <name type="scientific">Emergencia timonensis</name>
    <dbReference type="NCBI Taxonomy" id="1776384"/>
    <lineage>
        <taxon>Bacteria</taxon>
        <taxon>Bacillati</taxon>
        <taxon>Bacillota</taxon>
        <taxon>Clostridia</taxon>
        <taxon>Peptostreptococcales</taxon>
        <taxon>Anaerovoracaceae</taxon>
        <taxon>Emergencia</taxon>
    </lineage>
</organism>
<protein>
    <submittedName>
        <fullName evidence="4">TetR/AcrR family transcriptional regulator</fullName>
    </submittedName>
</protein>
<feature type="DNA-binding region" description="H-T-H motif" evidence="2">
    <location>
        <begin position="57"/>
        <end position="76"/>
    </location>
</feature>
<comment type="caution">
    <text evidence="4">The sequence shown here is derived from an EMBL/GenBank/DDBJ whole genome shotgun (WGS) entry which is preliminary data.</text>
</comment>
<reference evidence="4 5" key="1">
    <citation type="submission" date="2018-08" db="EMBL/GenBank/DDBJ databases">
        <title>A genome reference for cultivated species of the human gut microbiota.</title>
        <authorList>
            <person name="Zou Y."/>
            <person name="Xue W."/>
            <person name="Luo G."/>
        </authorList>
    </citation>
    <scope>NUCLEOTIDE SEQUENCE [LARGE SCALE GENOMIC DNA]</scope>
    <source>
        <strain evidence="4 5">AM07-24</strain>
    </source>
</reference>
<dbReference type="PANTHER" id="PTHR43479:SF11">
    <property type="entry name" value="ACREF_ENVCD OPERON REPRESSOR-RELATED"/>
    <property type="match status" value="1"/>
</dbReference>
<keyword evidence="5" id="KW-1185">Reference proteome</keyword>
<dbReference type="PROSITE" id="PS50977">
    <property type="entry name" value="HTH_TETR_2"/>
    <property type="match status" value="1"/>
</dbReference>
<evidence type="ECO:0000313" key="4">
    <source>
        <dbReference type="EMBL" id="RHJ86029.1"/>
    </source>
</evidence>
<dbReference type="OrthoDB" id="9814200at2"/>
<dbReference type="InterPro" id="IPR023772">
    <property type="entry name" value="DNA-bd_HTH_TetR-type_CS"/>
</dbReference>
<dbReference type="PRINTS" id="PR00455">
    <property type="entry name" value="HTHTETR"/>
</dbReference>
<dbReference type="STRING" id="1776384.GCA_900086585_01720"/>
<dbReference type="InterPro" id="IPR001647">
    <property type="entry name" value="HTH_TetR"/>
</dbReference>
<evidence type="ECO:0000256" key="2">
    <source>
        <dbReference type="PROSITE-ProRule" id="PRU00335"/>
    </source>
</evidence>
<evidence type="ECO:0000259" key="3">
    <source>
        <dbReference type="PROSITE" id="PS50977"/>
    </source>
</evidence>
<sequence length="254" mass="29722">MIIDMYGCLWYYSYTAFGLIIRRDIMSRTQKDFAPRKEKLIQIALDQFLEKGYENTTITDLQKAFGLTKGGMYHYFNSKEEILDAVIKKGIGDWIDEVRNHIMELPAEDRLMYLCFTDTANSFSSQLLQYGRSGDSSIVTYKLREQRMKMSVSLVTEIIKQYIDSGFYTCDYPEEIAEILLMLAVSTSDEIFGPATNEDKWKRRIDAMITLWRNCVHPPESHLDELRDNLTRFYEDSMTRSNSCNYDSHKENIT</sequence>
<keyword evidence="1 2" id="KW-0238">DNA-binding</keyword>
<dbReference type="PANTHER" id="PTHR43479">
    <property type="entry name" value="ACREF/ENVCD OPERON REPRESSOR-RELATED"/>
    <property type="match status" value="1"/>
</dbReference>
<evidence type="ECO:0000313" key="5">
    <source>
        <dbReference type="Proteomes" id="UP000284841"/>
    </source>
</evidence>
<dbReference type="EMBL" id="QRMS01000004">
    <property type="protein sequence ID" value="RHJ86029.1"/>
    <property type="molecule type" value="Genomic_DNA"/>
</dbReference>
<feature type="domain" description="HTH tetR-type" evidence="3">
    <location>
        <begin position="34"/>
        <end position="94"/>
    </location>
</feature>
<proteinExistence type="predicted"/>
<dbReference type="AlphaFoldDB" id="A0A415DYU7"/>
<dbReference type="Pfam" id="PF00440">
    <property type="entry name" value="TetR_N"/>
    <property type="match status" value="1"/>
</dbReference>
<dbReference type="GO" id="GO:0003677">
    <property type="term" value="F:DNA binding"/>
    <property type="evidence" value="ECO:0007669"/>
    <property type="project" value="UniProtKB-UniRule"/>
</dbReference>
<dbReference type="InterPro" id="IPR009057">
    <property type="entry name" value="Homeodomain-like_sf"/>
</dbReference>
<dbReference type="InterPro" id="IPR050624">
    <property type="entry name" value="HTH-type_Tx_Regulator"/>
</dbReference>
<accession>A0A415DYU7</accession>
<gene>
    <name evidence="4" type="ORF">DW099_14420</name>
</gene>
<dbReference type="PROSITE" id="PS01081">
    <property type="entry name" value="HTH_TETR_1"/>
    <property type="match status" value="1"/>
</dbReference>
<dbReference type="Gene3D" id="1.10.357.10">
    <property type="entry name" value="Tetracycline Repressor, domain 2"/>
    <property type="match status" value="1"/>
</dbReference>
<name>A0A415DYU7_9FIRM</name>
<dbReference type="SUPFAM" id="SSF46689">
    <property type="entry name" value="Homeodomain-like"/>
    <property type="match status" value="1"/>
</dbReference>
<dbReference type="Proteomes" id="UP000284841">
    <property type="component" value="Unassembled WGS sequence"/>
</dbReference>
<evidence type="ECO:0000256" key="1">
    <source>
        <dbReference type="ARBA" id="ARBA00023125"/>
    </source>
</evidence>